<dbReference type="PROSITE" id="PS51892">
    <property type="entry name" value="SUBTILASE"/>
    <property type="match status" value="1"/>
</dbReference>
<dbReference type="Gene3D" id="2.60.40.10">
    <property type="entry name" value="Immunoglobulins"/>
    <property type="match status" value="1"/>
</dbReference>
<dbReference type="InterPro" id="IPR023827">
    <property type="entry name" value="Peptidase_S8_Asp-AS"/>
</dbReference>
<feature type="transmembrane region" description="Helical" evidence="9">
    <location>
        <begin position="1315"/>
        <end position="1334"/>
    </location>
</feature>
<dbReference type="EMBL" id="PIPQ01000003">
    <property type="protein sequence ID" value="RUO40561.1"/>
    <property type="molecule type" value="Genomic_DNA"/>
</dbReference>
<evidence type="ECO:0000256" key="8">
    <source>
        <dbReference type="RuleBase" id="RU003355"/>
    </source>
</evidence>
<evidence type="ECO:0000313" key="13">
    <source>
        <dbReference type="EMBL" id="RUO40561.1"/>
    </source>
</evidence>
<dbReference type="Gene3D" id="2.60.40.3440">
    <property type="match status" value="1"/>
</dbReference>
<dbReference type="Pfam" id="PF02225">
    <property type="entry name" value="PA"/>
    <property type="match status" value="1"/>
</dbReference>
<evidence type="ECO:0000256" key="7">
    <source>
        <dbReference type="PROSITE-ProRule" id="PRU01240"/>
    </source>
</evidence>
<name>A0A432X1V3_9GAMM</name>
<evidence type="ECO:0000256" key="4">
    <source>
        <dbReference type="ARBA" id="ARBA00022801"/>
    </source>
</evidence>
<dbReference type="InterPro" id="IPR022398">
    <property type="entry name" value="Peptidase_S8_His-AS"/>
</dbReference>
<dbReference type="CDD" id="cd07474">
    <property type="entry name" value="Peptidases_S8_subtilisin_Vpr-like"/>
    <property type="match status" value="1"/>
</dbReference>
<evidence type="ECO:0000256" key="3">
    <source>
        <dbReference type="ARBA" id="ARBA00022729"/>
    </source>
</evidence>
<keyword evidence="9" id="KW-0812">Transmembrane</keyword>
<dbReference type="CDD" id="cd04818">
    <property type="entry name" value="PA_subtilisin_1"/>
    <property type="match status" value="1"/>
</dbReference>
<keyword evidence="3 10" id="KW-0732">Signal</keyword>
<dbReference type="PRINTS" id="PR00723">
    <property type="entry name" value="SUBTILISIN"/>
</dbReference>
<evidence type="ECO:0008006" key="15">
    <source>
        <dbReference type="Google" id="ProtNLM"/>
    </source>
</evidence>
<dbReference type="InterPro" id="IPR034213">
    <property type="entry name" value="S8_Vpr-like"/>
</dbReference>
<evidence type="ECO:0000256" key="10">
    <source>
        <dbReference type="SAM" id="SignalP"/>
    </source>
</evidence>
<dbReference type="InterPro" id="IPR015500">
    <property type="entry name" value="Peptidase_S8_subtilisin-rel"/>
</dbReference>
<dbReference type="InterPro" id="IPR017312">
    <property type="entry name" value="Subtilisin_Alteromonadales"/>
</dbReference>
<evidence type="ECO:0000259" key="11">
    <source>
        <dbReference type="Pfam" id="PF00082"/>
    </source>
</evidence>
<evidence type="ECO:0000259" key="12">
    <source>
        <dbReference type="Pfam" id="PF02225"/>
    </source>
</evidence>
<keyword evidence="14" id="KW-1185">Reference proteome</keyword>
<dbReference type="PANTHER" id="PTHR10795">
    <property type="entry name" value="PROPROTEIN CONVERTASE SUBTILISIN/KEXIN"/>
    <property type="match status" value="1"/>
</dbReference>
<evidence type="ECO:0000256" key="5">
    <source>
        <dbReference type="ARBA" id="ARBA00022825"/>
    </source>
</evidence>
<evidence type="ECO:0000256" key="2">
    <source>
        <dbReference type="ARBA" id="ARBA00022670"/>
    </source>
</evidence>
<comment type="similarity">
    <text evidence="7 8">Belongs to the peptidase S8 family.</text>
</comment>
<dbReference type="InterPro" id="IPR003137">
    <property type="entry name" value="PA_domain"/>
</dbReference>
<keyword evidence="5 7" id="KW-0720">Serine protease</keyword>
<feature type="domain" description="PA" evidence="12">
    <location>
        <begin position="435"/>
        <end position="520"/>
    </location>
</feature>
<dbReference type="InterPro" id="IPR000209">
    <property type="entry name" value="Peptidase_S8/S53_dom"/>
</dbReference>
<dbReference type="InterPro" id="IPR023828">
    <property type="entry name" value="Peptidase_S8_Ser-AS"/>
</dbReference>
<dbReference type="Pfam" id="PF22352">
    <property type="entry name" value="K319L-like_PKD"/>
    <property type="match status" value="1"/>
</dbReference>
<dbReference type="SUPFAM" id="SSF52025">
    <property type="entry name" value="PA domain"/>
    <property type="match status" value="1"/>
</dbReference>
<dbReference type="SUPFAM" id="SSF52743">
    <property type="entry name" value="Subtilisin-like"/>
    <property type="match status" value="1"/>
</dbReference>
<reference evidence="13 14" key="1">
    <citation type="journal article" date="2011" name="Front. Microbiol.">
        <title>Genomic signatures of strain selection and enhancement in Bacillus atrophaeus var. globigii, a historical biowarfare simulant.</title>
        <authorList>
            <person name="Gibbons H.S."/>
            <person name="Broomall S.M."/>
            <person name="McNew L.A."/>
            <person name="Daligault H."/>
            <person name="Chapman C."/>
            <person name="Bruce D."/>
            <person name="Karavis M."/>
            <person name="Krepps M."/>
            <person name="McGregor P.A."/>
            <person name="Hong C."/>
            <person name="Park K.H."/>
            <person name="Akmal A."/>
            <person name="Feldman A."/>
            <person name="Lin J.S."/>
            <person name="Chang W.E."/>
            <person name="Higgs B.W."/>
            <person name="Demirev P."/>
            <person name="Lindquist J."/>
            <person name="Liem A."/>
            <person name="Fochler E."/>
            <person name="Read T.D."/>
            <person name="Tapia R."/>
            <person name="Johnson S."/>
            <person name="Bishop-Lilly K.A."/>
            <person name="Detter C."/>
            <person name="Han C."/>
            <person name="Sozhamannan S."/>
            <person name="Rosenzweig C.N."/>
            <person name="Skowronski E.W."/>
        </authorList>
    </citation>
    <scope>NUCLEOTIDE SEQUENCE [LARGE SCALE GENOMIC DNA]</scope>
    <source>
        <strain evidence="13 14">AIT1</strain>
    </source>
</reference>
<dbReference type="Gene3D" id="3.40.50.200">
    <property type="entry name" value="Peptidase S8/S53 domain"/>
    <property type="match status" value="1"/>
</dbReference>
<dbReference type="PROSITE" id="PS00138">
    <property type="entry name" value="SUBTILASE_SER"/>
    <property type="match status" value="1"/>
</dbReference>
<keyword evidence="2 7" id="KW-0645">Protease</keyword>
<feature type="active site" description="Charge relay system" evidence="6 7">
    <location>
        <position position="595"/>
    </location>
</feature>
<protein>
    <recommendedName>
        <fullName evidence="15">Peptidase S8</fullName>
    </recommendedName>
</protein>
<accession>A0A432X1V3</accession>
<comment type="caution">
    <text evidence="13">The sequence shown here is derived from an EMBL/GenBank/DDBJ whole genome shotgun (WGS) entry which is preliminary data.</text>
</comment>
<dbReference type="GO" id="GO:0006508">
    <property type="term" value="P:proteolysis"/>
    <property type="evidence" value="ECO:0007669"/>
    <property type="project" value="UniProtKB-KW"/>
</dbReference>
<sequence length="1343" mass="141322">MQSSTKTLPQLTALAAFVASALSYGAVANTLTPVPMQQGPMPKEANENIQKVPRAALQRSQPAYFIVELEDAPLATYSGGVRGLAPTARTFTSAERLETDSVEAIAYTQYLQTQQARVASALQAKLPSLSIERNFNVTLNGFVVSVPRQDDVVAQLQSVTGVKKVYENEIFYTQMDASLDIIKAPTTWAQAGGQDSAGAGVKVAVIDTGITPHHPMFSGVGHERPEGLPTDDYCATQDPTFCNSKLVVARYYEPLGAAHPDETLTPKDFGGHGTHVAGTAVGNAVYAEYDSMDVNISGVAPGASLMVYKALYINPQGQGTGSSINLASALEDAVADGADVINNSWGGGAGGDPSNSVYRSIFTNAEAAGVVLVTAAGNDGPGAQTVGCPGCVEAGITVASTQTGRVFGSLLTAPGVDTIYARPGSGNFELSADITAPLLPAMEVDEANALACEPFPAGAFEGSIAFISRGECSFGDKANHAEAAGAVAMVLYNNAPGGLVMSMPDATLPSVSISQEQGESVLEAWTQGSSATITRNQALFSSLAKNSMSDFSSRGPNGDSSFLKPEIAAPGSDILSAYPTEEEGVANYQLNSGTSMASPHVAGAAAVLRQMRPELNAFEIKSILMTSSNPEVKNHDSTSDTTPFDRGAGLMDMDAASKTAISFDKPSFVSPACVASCSFERTVTNLLAEEGTWYARVEFVDSHVTGTVSTPSIELAPTTFSENEEEEHKATANFTVNVDTTYADEGWTFGQVVFTDSTGQYPTAHMPIAVMARQSDDTSVLTALLAAGEVTADDLLGLSVRAGYPGSNEDVTVTAEVPEGTNLVLDSVQTEMSLATETSLTVSEDQRTITWTGQISQDEGAQLVEPSSDFLFAGATLADLGITDAPTLPCESSRCDELPFDMSIGEYGGFIWNGKLVEEITISPNGFITAAPQSYYLSYNNTVLPTEDAINAIIAPFWSDLVVGGEHGGQVNFVVANDGTSDWLVFEWQDVTEAKMDADGLIVDPTATKYTFSIWLKMGSDEVYFNYVSIPEVPDSLTVGIEDITGTKGFTYYYANAFAATQGTAPVTGEALRAGIAEGEKGFVFLNYQVEPSVFGAAQDTDVSTVEQEPVTIDLTNAFTTGSTGFISKGTLVTAAQEEYRSIQPFSILPSETAQAVIATEPEHGAVVPVEGTPGQFVYTAEAGFVGTDSFTFVAEGVNGQQTTAGTVTVVVERDNTAPVAKASVDQATVRTGAEVTLSAAESSDVDGDTLSFTWSQVGGPDVSLANANTVEARFIAPSVQAQTDLTFEVSVSDGYETRVAQAKVTVLPKESKKWYEGSFGAFIAALALPLVWLRRRRHRLQA</sequence>
<feature type="active site" description="Charge relay system" evidence="6 7">
    <location>
        <position position="272"/>
    </location>
</feature>
<evidence type="ECO:0000256" key="1">
    <source>
        <dbReference type="ARBA" id="ARBA00022525"/>
    </source>
</evidence>
<keyword evidence="9" id="KW-0472">Membrane</keyword>
<dbReference type="InterPro" id="IPR046450">
    <property type="entry name" value="PA_dom_sf"/>
</dbReference>
<feature type="active site" description="Charge relay system" evidence="6 7">
    <location>
        <position position="207"/>
    </location>
</feature>
<dbReference type="InterPro" id="IPR045051">
    <property type="entry name" value="SBT"/>
</dbReference>
<dbReference type="PROSITE" id="PS00136">
    <property type="entry name" value="SUBTILASE_ASP"/>
    <property type="match status" value="1"/>
</dbReference>
<dbReference type="OrthoDB" id="614750at2"/>
<dbReference type="Proteomes" id="UP000286976">
    <property type="component" value="Unassembled WGS sequence"/>
</dbReference>
<evidence type="ECO:0000313" key="14">
    <source>
        <dbReference type="Proteomes" id="UP000286976"/>
    </source>
</evidence>
<keyword evidence="1" id="KW-0964">Secreted</keyword>
<gene>
    <name evidence="13" type="ORF">CWE15_07400</name>
</gene>
<evidence type="ECO:0000256" key="6">
    <source>
        <dbReference type="PIRSR" id="PIRSR615500-1"/>
    </source>
</evidence>
<proteinExistence type="inferred from homology"/>
<evidence type="ECO:0000256" key="9">
    <source>
        <dbReference type="SAM" id="Phobius"/>
    </source>
</evidence>
<feature type="domain" description="Peptidase S8/S53" evidence="11">
    <location>
        <begin position="198"/>
        <end position="633"/>
    </location>
</feature>
<dbReference type="GO" id="GO:0004252">
    <property type="term" value="F:serine-type endopeptidase activity"/>
    <property type="evidence" value="ECO:0007669"/>
    <property type="project" value="UniProtKB-UniRule"/>
</dbReference>
<feature type="chain" id="PRO_5019186424" description="Peptidase S8" evidence="10">
    <location>
        <begin position="29"/>
        <end position="1343"/>
    </location>
</feature>
<dbReference type="InterPro" id="IPR036852">
    <property type="entry name" value="Peptidase_S8/S53_dom_sf"/>
</dbReference>
<dbReference type="Gene3D" id="3.50.30.30">
    <property type="match status" value="1"/>
</dbReference>
<feature type="signal peptide" evidence="10">
    <location>
        <begin position="1"/>
        <end position="28"/>
    </location>
</feature>
<dbReference type="InterPro" id="IPR013783">
    <property type="entry name" value="Ig-like_fold"/>
</dbReference>
<dbReference type="RefSeq" id="WP_126757437.1">
    <property type="nucleotide sequence ID" value="NZ_PIPQ01000003.1"/>
</dbReference>
<keyword evidence="4 7" id="KW-0378">Hydrolase</keyword>
<dbReference type="PIRSF" id="PIRSF037898">
    <property type="entry name" value="Subtilisin_rel_Sputw3181_3341"/>
    <property type="match status" value="1"/>
</dbReference>
<dbReference type="PROSITE" id="PS00137">
    <property type="entry name" value="SUBTILASE_HIS"/>
    <property type="match status" value="1"/>
</dbReference>
<organism evidence="13 14">
    <name type="scientific">Aliidiomarina taiwanensis</name>
    <dbReference type="NCBI Taxonomy" id="946228"/>
    <lineage>
        <taxon>Bacteria</taxon>
        <taxon>Pseudomonadati</taxon>
        <taxon>Pseudomonadota</taxon>
        <taxon>Gammaproteobacteria</taxon>
        <taxon>Alteromonadales</taxon>
        <taxon>Idiomarinaceae</taxon>
        <taxon>Aliidiomarina</taxon>
    </lineage>
</organism>
<keyword evidence="9" id="KW-1133">Transmembrane helix</keyword>
<dbReference type="Pfam" id="PF00082">
    <property type="entry name" value="Peptidase_S8"/>
    <property type="match status" value="1"/>
</dbReference>